<dbReference type="STRING" id="871968.DESME_07725"/>
<dbReference type="AlphaFoldDB" id="W0EBQ6"/>
<dbReference type="InterPro" id="IPR003749">
    <property type="entry name" value="ThiS/MoaD-like"/>
</dbReference>
<keyword evidence="2" id="KW-1185">Reference proteome</keyword>
<dbReference type="Gene3D" id="3.10.20.30">
    <property type="match status" value="1"/>
</dbReference>
<dbReference type="CDD" id="cd17040">
    <property type="entry name" value="Ubl_MoaD_like"/>
    <property type="match status" value="1"/>
</dbReference>
<evidence type="ECO:0000313" key="2">
    <source>
        <dbReference type="Proteomes" id="UP000010847"/>
    </source>
</evidence>
<dbReference type="eggNOG" id="COG1977">
    <property type="taxonomic scope" value="Bacteria"/>
</dbReference>
<protein>
    <submittedName>
        <fullName evidence="1">ThiS family protein</fullName>
    </submittedName>
</protein>
<name>W0EBQ6_9FIRM</name>
<dbReference type="OrthoDB" id="9801945at2"/>
<accession>W0EBQ6</accession>
<dbReference type="HOGENOM" id="CLU_114601_5_3_9"/>
<sequence>MDVNVKLFGDLREGRFEQQITHLEENSRVIDVIKKHNLPLDKVAICLVNSNNVEFEQVLQNGDTVAFSPPVGGM</sequence>
<proteinExistence type="predicted"/>
<dbReference type="InterPro" id="IPR012675">
    <property type="entry name" value="Beta-grasp_dom_sf"/>
</dbReference>
<dbReference type="KEGG" id="dmt:DESME_07725"/>
<dbReference type="EMBL" id="CP007032">
    <property type="protein sequence ID" value="AHF06973.1"/>
    <property type="molecule type" value="Genomic_DNA"/>
</dbReference>
<gene>
    <name evidence="1" type="ORF">DESME_07725</name>
</gene>
<organism evidence="1 2">
    <name type="scientific">Desulfitobacterium metallireducens DSM 15288</name>
    <dbReference type="NCBI Taxonomy" id="871968"/>
    <lineage>
        <taxon>Bacteria</taxon>
        <taxon>Bacillati</taxon>
        <taxon>Bacillota</taxon>
        <taxon>Clostridia</taxon>
        <taxon>Eubacteriales</taxon>
        <taxon>Desulfitobacteriaceae</taxon>
        <taxon>Desulfitobacterium</taxon>
    </lineage>
</organism>
<dbReference type="Proteomes" id="UP000010847">
    <property type="component" value="Chromosome"/>
</dbReference>
<reference evidence="1 2" key="1">
    <citation type="submission" date="2013-12" db="EMBL/GenBank/DDBJ databases">
        <authorList>
            <consortium name="DOE Joint Genome Institute"/>
            <person name="Smidt H."/>
            <person name="Huntemann M."/>
            <person name="Han J."/>
            <person name="Chen A."/>
            <person name="Kyrpides N."/>
            <person name="Mavromatis K."/>
            <person name="Markowitz V."/>
            <person name="Palaniappan K."/>
            <person name="Ivanova N."/>
            <person name="Schaumberg A."/>
            <person name="Pati A."/>
            <person name="Liolios K."/>
            <person name="Nordberg H.P."/>
            <person name="Cantor M.N."/>
            <person name="Hua S.X."/>
            <person name="Woyke T."/>
        </authorList>
    </citation>
    <scope>NUCLEOTIDE SEQUENCE [LARGE SCALE GENOMIC DNA]</scope>
    <source>
        <strain evidence="2">DSM 15288</strain>
    </source>
</reference>
<evidence type="ECO:0000313" key="1">
    <source>
        <dbReference type="EMBL" id="AHF06973.1"/>
    </source>
</evidence>
<dbReference type="SUPFAM" id="SSF54285">
    <property type="entry name" value="MoaD/ThiS"/>
    <property type="match status" value="1"/>
</dbReference>
<dbReference type="Pfam" id="PF02597">
    <property type="entry name" value="ThiS"/>
    <property type="match status" value="1"/>
</dbReference>
<dbReference type="InterPro" id="IPR016155">
    <property type="entry name" value="Mopterin_synth/thiamin_S_b"/>
</dbReference>
<dbReference type="RefSeq" id="WP_006719011.1">
    <property type="nucleotide sequence ID" value="NZ_CP007032.1"/>
</dbReference>